<dbReference type="PANTHER" id="PTHR43680:SF2">
    <property type="entry name" value="NITRATE REDUCTASE MOLYBDENUM COFACTOR ASSEMBLY CHAPERONE NARJ"/>
    <property type="match status" value="1"/>
</dbReference>
<dbReference type="Proteomes" id="UP001596266">
    <property type="component" value="Unassembled WGS sequence"/>
</dbReference>
<accession>A0ABW1X434</accession>
<keyword evidence="3" id="KW-1185">Reference proteome</keyword>
<sequence length="221" mass="24413">MSAARRSNAAPEVPAEEQAVCYEAASLLLSYPDEQLLERLPVIREAVAQTRFAGQFEAAIAQLETLPLAEAQAFHVQEFDISRRHALHLSYWTDGDTRRRGEVLAGIKQVYRDSGLLVRLDGELPDHLPLVLEFAAIGDRERGRQLLITYRASLELLRLQLEKDKLPQAGILQAIVATLPGPSPQTYAEVQALHDAAHPVETVGLDGYGVSGPQFVELETR</sequence>
<dbReference type="Gene3D" id="1.10.3480.10">
    <property type="entry name" value="TorD-like"/>
    <property type="match status" value="1"/>
</dbReference>
<dbReference type="RefSeq" id="WP_343884376.1">
    <property type="nucleotide sequence ID" value="NZ_BAAAKI010000001.1"/>
</dbReference>
<dbReference type="PANTHER" id="PTHR43680">
    <property type="entry name" value="NITRATE REDUCTASE MOLYBDENUM COFACTOR ASSEMBLY CHAPERONE"/>
    <property type="match status" value="1"/>
</dbReference>
<evidence type="ECO:0000313" key="2">
    <source>
        <dbReference type="EMBL" id="MFC6396641.1"/>
    </source>
</evidence>
<organism evidence="2 3">
    <name type="scientific">Luteococcus sanguinis</name>
    <dbReference type="NCBI Taxonomy" id="174038"/>
    <lineage>
        <taxon>Bacteria</taxon>
        <taxon>Bacillati</taxon>
        <taxon>Actinomycetota</taxon>
        <taxon>Actinomycetes</taxon>
        <taxon>Propionibacteriales</taxon>
        <taxon>Propionibacteriaceae</taxon>
        <taxon>Luteococcus</taxon>
    </lineage>
</organism>
<gene>
    <name evidence="2" type="primary">narJ</name>
    <name evidence="2" type="ORF">ACFP57_06530</name>
</gene>
<evidence type="ECO:0000256" key="1">
    <source>
        <dbReference type="ARBA" id="ARBA00023063"/>
    </source>
</evidence>
<protein>
    <submittedName>
        <fullName evidence="2">Nitrate reductase molybdenum cofactor assembly chaperone</fullName>
    </submittedName>
</protein>
<dbReference type="SUPFAM" id="SSF89155">
    <property type="entry name" value="TorD-like"/>
    <property type="match status" value="1"/>
</dbReference>
<dbReference type="NCBIfam" id="TIGR00684">
    <property type="entry name" value="narJ"/>
    <property type="match status" value="1"/>
</dbReference>
<evidence type="ECO:0000313" key="3">
    <source>
        <dbReference type="Proteomes" id="UP001596266"/>
    </source>
</evidence>
<dbReference type="InterPro" id="IPR003765">
    <property type="entry name" value="NO3_reductase_chaperone_NarJ"/>
</dbReference>
<dbReference type="InterPro" id="IPR020945">
    <property type="entry name" value="DMSO/NO3_reduct_chaperone"/>
</dbReference>
<dbReference type="InterPro" id="IPR036411">
    <property type="entry name" value="TorD-like_sf"/>
</dbReference>
<proteinExistence type="predicted"/>
<dbReference type="Pfam" id="PF02613">
    <property type="entry name" value="Nitrate_red_del"/>
    <property type="match status" value="1"/>
</dbReference>
<name>A0ABW1X434_9ACTN</name>
<comment type="caution">
    <text evidence="2">The sequence shown here is derived from an EMBL/GenBank/DDBJ whole genome shotgun (WGS) entry which is preliminary data.</text>
</comment>
<keyword evidence="1" id="KW-0534">Nitrate assimilation</keyword>
<dbReference type="EMBL" id="JBHSUA010000015">
    <property type="protein sequence ID" value="MFC6396641.1"/>
    <property type="molecule type" value="Genomic_DNA"/>
</dbReference>
<reference evidence="3" key="1">
    <citation type="journal article" date="2019" name="Int. J. Syst. Evol. Microbiol.">
        <title>The Global Catalogue of Microorganisms (GCM) 10K type strain sequencing project: providing services to taxonomists for standard genome sequencing and annotation.</title>
        <authorList>
            <consortium name="The Broad Institute Genomics Platform"/>
            <consortium name="The Broad Institute Genome Sequencing Center for Infectious Disease"/>
            <person name="Wu L."/>
            <person name="Ma J."/>
        </authorList>
    </citation>
    <scope>NUCLEOTIDE SEQUENCE [LARGE SCALE GENOMIC DNA]</scope>
    <source>
        <strain evidence="3">CGMCC 1.15277</strain>
    </source>
</reference>